<feature type="domain" description="Laminin G" evidence="16">
    <location>
        <begin position="3089"/>
        <end position="3261"/>
    </location>
</feature>
<dbReference type="SMART" id="SM00282">
    <property type="entry name" value="LamG"/>
    <property type="match status" value="5"/>
</dbReference>
<dbReference type="FunFam" id="2.10.25.10:FF:000034">
    <property type="entry name" value="Laminin subunit alpha 3"/>
    <property type="match status" value="1"/>
</dbReference>
<keyword evidence="7" id="KW-0130">Cell adhesion</keyword>
<dbReference type="RefSeq" id="XP_055884412.1">
    <property type="nucleotide sequence ID" value="XM_056028437.1"/>
</dbReference>
<dbReference type="FunFam" id="2.10.25.10:FF:000082">
    <property type="entry name" value="Laminin subunit alpha 1"/>
    <property type="match status" value="1"/>
</dbReference>
<dbReference type="OrthoDB" id="5984158at2759"/>
<dbReference type="GO" id="GO:0043256">
    <property type="term" value="C:laminin complex"/>
    <property type="evidence" value="ECO:0007669"/>
    <property type="project" value="TreeGrafter"/>
</dbReference>
<feature type="chain" id="PRO_5040765493" evidence="15">
    <location>
        <begin position="26"/>
        <end position="3647"/>
    </location>
</feature>
<evidence type="ECO:0000256" key="13">
    <source>
        <dbReference type="PROSITE-ProRule" id="PRU00460"/>
    </source>
</evidence>
<keyword evidence="2" id="KW-0964">Secreted</keyword>
<feature type="domain" description="Laminin N-terminal" evidence="19">
    <location>
        <begin position="24"/>
        <end position="280"/>
    </location>
</feature>
<evidence type="ECO:0000259" key="19">
    <source>
        <dbReference type="PROSITE" id="PS51117"/>
    </source>
</evidence>
<dbReference type="SUPFAM" id="SSF49899">
    <property type="entry name" value="Concanavalin A-like lectins/glucanases"/>
    <property type="match status" value="5"/>
</dbReference>
<feature type="disulfide bond" evidence="13">
    <location>
        <begin position="546"/>
        <end position="558"/>
    </location>
</feature>
<dbReference type="CDD" id="cd00110">
    <property type="entry name" value="LamG"/>
    <property type="match status" value="5"/>
</dbReference>
<dbReference type="SMART" id="SM00180">
    <property type="entry name" value="EGF_Lam"/>
    <property type="match status" value="22"/>
</dbReference>
<dbReference type="Pfam" id="PF00053">
    <property type="entry name" value="EGF_laminin"/>
    <property type="match status" value="20"/>
</dbReference>
<dbReference type="GO" id="GO:0016477">
    <property type="term" value="P:cell migration"/>
    <property type="evidence" value="ECO:0007669"/>
    <property type="project" value="TreeGrafter"/>
</dbReference>
<feature type="disulfide bond" evidence="13">
    <location>
        <begin position="594"/>
        <end position="611"/>
    </location>
</feature>
<keyword evidence="11 13" id="KW-0424">Laminin EGF-like domain</keyword>
<dbReference type="Pfam" id="PF00055">
    <property type="entry name" value="Laminin_N"/>
    <property type="match status" value="1"/>
</dbReference>
<dbReference type="InterPro" id="IPR000034">
    <property type="entry name" value="Laminin_IV"/>
</dbReference>
<reference evidence="21" key="1">
    <citation type="submission" date="2025-08" db="UniProtKB">
        <authorList>
            <consortium name="RefSeq"/>
        </authorList>
    </citation>
    <scope>IDENTIFICATION</scope>
</reference>
<feature type="disulfide bond" evidence="13">
    <location>
        <begin position="1550"/>
        <end position="1567"/>
    </location>
</feature>
<feature type="disulfide bond" evidence="13">
    <location>
        <begin position="1523"/>
        <end position="1532"/>
    </location>
</feature>
<feature type="domain" description="Laminin IV type A" evidence="18">
    <location>
        <begin position="1619"/>
        <end position="1791"/>
    </location>
</feature>
<dbReference type="GO" id="GO:0034446">
    <property type="term" value="P:substrate adhesion-dependent cell spreading"/>
    <property type="evidence" value="ECO:0007669"/>
    <property type="project" value="TreeGrafter"/>
</dbReference>
<feature type="disulfide bond" evidence="13">
    <location>
        <begin position="475"/>
        <end position="484"/>
    </location>
</feature>
<dbReference type="GO" id="GO:0070831">
    <property type="term" value="P:basement membrane assembly"/>
    <property type="evidence" value="ECO:0007669"/>
    <property type="project" value="TreeGrafter"/>
</dbReference>
<feature type="disulfide bond" evidence="13">
    <location>
        <begin position="567"/>
        <end position="576"/>
    </location>
</feature>
<feature type="domain" description="Laminin EGF-like" evidence="17">
    <location>
        <begin position="684"/>
        <end position="742"/>
    </location>
</feature>
<dbReference type="InterPro" id="IPR056863">
    <property type="entry name" value="LMN_ATRN_NET-like_EGF"/>
</dbReference>
<dbReference type="InterPro" id="IPR010307">
    <property type="entry name" value="Laminin_dom_II"/>
</dbReference>
<evidence type="ECO:0000256" key="11">
    <source>
        <dbReference type="ARBA" id="ARBA00023292"/>
    </source>
</evidence>
<feature type="disulfide bond" evidence="13">
    <location>
        <begin position="1548"/>
        <end position="1560"/>
    </location>
</feature>
<dbReference type="FunFam" id="2.10.25.10:FF:000033">
    <property type="entry name" value="Laminin subunit alpha 2"/>
    <property type="match status" value="1"/>
</dbReference>
<feature type="disulfide bond" evidence="13">
    <location>
        <begin position="502"/>
        <end position="519"/>
    </location>
</feature>
<gene>
    <name evidence="21" type="primary">LOC106062273</name>
</gene>
<dbReference type="GO" id="GO:0009888">
    <property type="term" value="P:tissue development"/>
    <property type="evidence" value="ECO:0007669"/>
    <property type="project" value="TreeGrafter"/>
</dbReference>
<dbReference type="FunFam" id="2.10.25.10:FF:000011">
    <property type="entry name" value="Cadherin EGF LAG seven-pass G-type receptor"/>
    <property type="match status" value="1"/>
</dbReference>
<evidence type="ECO:0000256" key="1">
    <source>
        <dbReference type="ARBA" id="ARBA00004302"/>
    </source>
</evidence>
<feature type="disulfide bond" evidence="13">
    <location>
        <begin position="1431"/>
        <end position="1440"/>
    </location>
</feature>
<dbReference type="PRINTS" id="PR00011">
    <property type="entry name" value="EGFLAMININ"/>
</dbReference>
<dbReference type="Pfam" id="PF00054">
    <property type="entry name" value="Laminin_G_1"/>
    <property type="match status" value="2"/>
</dbReference>
<comment type="caution">
    <text evidence="13">Lacks conserved residue(s) required for the propagation of feature annotation.</text>
</comment>
<feature type="domain" description="Laminin EGF-like" evidence="17">
    <location>
        <begin position="592"/>
        <end position="637"/>
    </location>
</feature>
<feature type="disulfide bond" evidence="13">
    <location>
        <begin position="548"/>
        <end position="565"/>
    </location>
</feature>
<feature type="disulfide bond" evidence="12">
    <location>
        <begin position="3234"/>
        <end position="3261"/>
    </location>
</feature>
<feature type="signal peptide" evidence="15">
    <location>
        <begin position="1"/>
        <end position="25"/>
    </location>
</feature>
<feature type="disulfide bond" evidence="13">
    <location>
        <begin position="613"/>
        <end position="622"/>
    </location>
</feature>
<feature type="disulfide bond" evidence="13">
    <location>
        <begin position="2051"/>
        <end position="2060"/>
    </location>
</feature>
<keyword evidence="9 13" id="KW-1015">Disulfide bond</keyword>
<evidence type="ECO:0000259" key="17">
    <source>
        <dbReference type="PROSITE" id="PS50027"/>
    </source>
</evidence>
<comment type="subcellular location">
    <subcellularLocation>
        <location evidence="1">Secreted</location>
        <location evidence="1">Extracellular space</location>
        <location evidence="1">Extracellular matrix</location>
        <location evidence="1">Basement membrane</location>
    </subcellularLocation>
</comment>
<dbReference type="InterPro" id="IPR013320">
    <property type="entry name" value="ConA-like_dom_sf"/>
</dbReference>
<dbReference type="FunFam" id="2.10.25.10:FF:000090">
    <property type="entry name" value="laminin subunit alpha"/>
    <property type="match status" value="1"/>
</dbReference>
<dbReference type="GO" id="GO:0007411">
    <property type="term" value="P:axon guidance"/>
    <property type="evidence" value="ECO:0007669"/>
    <property type="project" value="TreeGrafter"/>
</dbReference>
<evidence type="ECO:0000259" key="16">
    <source>
        <dbReference type="PROSITE" id="PS50025"/>
    </source>
</evidence>
<dbReference type="PROSITE" id="PS50027">
    <property type="entry name" value="EGF_LAM_2"/>
    <property type="match status" value="17"/>
</dbReference>
<dbReference type="GO" id="GO:0006950">
    <property type="term" value="P:response to stress"/>
    <property type="evidence" value="ECO:0007669"/>
    <property type="project" value="UniProtKB-ARBA"/>
</dbReference>
<keyword evidence="8 14" id="KW-0175">Coiled coil</keyword>
<feature type="disulfide bond" evidence="13">
    <location>
        <begin position="500"/>
        <end position="512"/>
    </location>
</feature>
<evidence type="ECO:0000256" key="15">
    <source>
        <dbReference type="SAM" id="SignalP"/>
    </source>
</evidence>
<accession>A0A9W3AAT1</accession>
<feature type="domain" description="Laminin EGF-like" evidence="17">
    <location>
        <begin position="409"/>
        <end position="453"/>
    </location>
</feature>
<dbReference type="PANTHER" id="PTHR10574:SF406">
    <property type="entry name" value="LAMININ SUBUNIT ALPHA 5"/>
    <property type="match status" value="1"/>
</dbReference>
<dbReference type="Gene3D" id="2.10.25.10">
    <property type="entry name" value="Laminin"/>
    <property type="match status" value="21"/>
</dbReference>
<evidence type="ECO:0000256" key="6">
    <source>
        <dbReference type="ARBA" id="ARBA00022869"/>
    </source>
</evidence>
<feature type="domain" description="Laminin EGF-like" evidence="17">
    <location>
        <begin position="1825"/>
        <end position="1871"/>
    </location>
</feature>
<dbReference type="SMART" id="SM00136">
    <property type="entry name" value="LamNT"/>
    <property type="match status" value="1"/>
</dbReference>
<dbReference type="GeneID" id="106062273"/>
<sequence length="3647" mass="403070">MATGTSGPVCLLCFIILCLPTLTFAAVFTPPYFNLAQGRNITATATCGYGVPYRELYCSIASNAGQSRNREPITGELIQGQYCDYCDSNNPDKDHRVENAIDGSERWWQSPPLSRLGAELNKVNVTINLGQEFHVAYVYIMMANSPRPGVWVLERSIDFGKTWQPWQYFADTPSDCLNFFNTSADEPLTRDTQIRCTTEFSKIVPLSNGEIVVSLVNGRPNAHNFSYADDLQEWTRATDIQLRLLRTKTLHAHLMAKVREDPTVTRRYYYSIKDISIGGRCVCNGHAVSCDVRDPDTNRLLCGCIHNTCGAQCDRCCPGFTQKKWRRALVDQPFQCEPCECFGHTAECIYDENVDRNRQSLDIYGKYEGGGVCQNCRDNTMGVNCEKCVSGYYRPYDVPRNATDACRPCECDLKVSTGECEEGSGRCLCRPEYTGELCDRCSFGYYGYPDCIPCECDVKGTEGSICTTNSGICPCKYNFAGSKCNQCAQGYYNFPECKPCGCNLVGSPSSVCDLESGQCQCLGNFAGRDCSECANGYFRFPTCEYCDCDHSGTTSDICDKSSGQCLCRERYTDERCNRCAPGFYRFPECLACQCESPGSRSKICFETTGQCRCNPNFAGQNCDRCAAGYYKYPECIPCNCNLYGSLGQTCDQTSGQCNCRSNFVGVMCDKCGENFYNYPNCEVCNCNPDGAKEILGFPLGGCGIRTSGLLCECKDKVMGRICDKCKPGYWNLNRKNPEGCETCSCHEPGTLAGVNKCDMKTGQCECKPRVTGRDCNTCLDGFYNLQERNPFGCVDCECDRGGSLRPMCDKVTGKCACKPRITGQKCDKAVTGHYVPTLQQYKFEVEDGKTPEGARIRYGYDLREFPNFSWRGYAVLTSVQPEVRFDVDIRHSSLYQVIYRYVNPTNSTVKGTVTFTPDSPTENVQTGLISLSPTMDPKFVTVTSETSQSFVLNPGLWTISTNTPGYVFLDYFVLVPNAYYEASQVQHKVTNPCVAPNDPGPCVHFKYPDLEGHPKGLGKSGYKVLDDNTRVDVVLNPDDTLNNLLGSQGLVEINERQRSFIMDLYVPLPNEYLIFINYYNPGSSSQQLDVEVELPGGNKKSVVTLANCPFTTLCRQVLREPEGWEALFNITTGRATLYINSRGDGKDVDLYIDSVYAIPKAQYHHDLIMPKTICVEVNGNCVPSVYGTPVGAQRIDFENTPNEDLVSKSPPPDILDSNIGLVNLEDTIKLVDQTSCPISEDNKTDQCETETVTSVRPLELYGQVPKPGQYVFIVHYYMPKEAGLAIPVSVFADGVESTGIFSPRFCPNIVGCRATIRFDISGGNVVRLTGTDIKAVFNGTRVGQIWLDYMLIVPVDQYNPDFLDVLPVDKSAEFLKKCVDDGFQLKEGDKFCQEGAFTLTTNFNNGALDCNCNSEGSRSFTCDTFGGFCQCKDNIIGRTCSACRPGYYGFPNCRPCNCPFGVCQADTGECVCPPFVEGQSCDRCKPEAYGYDRLIGCQQCSCHPEGVLSRDLNCDQVTGQCRCKPHVGGRRCNTCMAGFYSFPHCEDCGCDVRGTLPGICDLRTSQCFCKENVEGAQCDKCIDGTFSLSSEHPKGCTKCFCFGHTTRCESTTLSWYGITSMSGWKLSNNKNVDVEPDTVSVRNVKDGIDDGESVYWVAPADYLGKKINSYGGKLQYSVYNDVSEGRQVYALGHHDVIITGNNMTIVHTLKTQPAPKVKTEVELQLVQYNFQHEGTQNRVSREQFMMILINIESILIRATYYSDVDLASLSNVRMEIATVNGFGEVAKTVEECNCPPNYRGASCEDCAPGYYRARTTPYLGICLKCNCNGHSDSCDVVTGECYNCQNNTTGPHCEKCIAGYFGDPETGPCRICPCPLEIPSNNFASTCNYNESQGTLQCSCFPGYSGSRCQSCDSGYYGNPREIGGFCQPCNCSGNIDMTNPRSCDRFTGDCLICERHTAGSRCEYCQDWYWGDAIIQKNCQQCSCNRCGSVSCYKENGFCQCKPNVVGQDCDRCAQNTWGFDFCSGGCRDCECGAGAVTQQCDLNTGICLCQPGVEGEKCDRCKHGHWNLGASGCEACQCEFDGATGCDPDTGRCMCLPGVTGERCDRCLPRWILVPNRGCQECDYCVHLLIDDLDTHYMNVNVVRRQLHEVSVGVGAFNRLSNYQDQVSDLRPLVDQLNTRESDDFGEKLKSLKALLDNHSIEVRKYHSQSVGVSSDAANIETQISELNAKTNDATDAAKNVTLLGQETLQFIQLVDQKLMDSSDSVIIDALLTESNMIAQEIENLDFSVRKLNSNEEKENATEDVSRALLLRDSSMKNFNYSNQLIQDIAKLESRLNDLLNNTQGSTESTEAAQGIIRRLRAVHVENLMMSHQIISSLSKEREILIEDSEKITSLGSESYNKSQADIETIEVDSSRLEDAIPKLQAKIDELDANSEELVKLYNQSRIRADYLQMLAADLDSMYDDTRNISQNSVIAGQSYKVISSSIDEANQSTEQVLSDLENTKNELTALETGAAEAIRKSDVQDTEARSLDRDTKSKYVDQLSNAENNIKEAEEDLEKVSNSLENVNSNIDRLKETKVSEISKRVVDGVANANEAVTLALDQSERARRESAENVAKMEYIVNNRHRATESLRDTENDVQSAENNLPMIISLLNNSSQRVNQLLPLGDGISESVGQLREKIARARDEANRLKLGLHFLGNTSLTLRNPAKLDDTGSYTRVSVYIKTSQPEALLVYVGDNLLMRSEDGRIKRQVADDVQKDYLALEIRDSKVVFTFNLGSGSAKLVSKTMVNNGKWHHIIAERIGKSGKLTIQSTGANGDDIVEGSSPGTSSVLELSTHKSIFLVGGVPEIAEQSFAHKVPLELTTEPFNGGMEDLKFDDEPVGLWNFVEAKNNKVGYPQRDFMQEIFTEGVYFNGQGYAALSRNDFQIRGERTQVSFQFKTYAADGLLFYIGLKDYFSLELAGGHLLFRFDLGKGAAVARSNDVYNNGSWTSVNLDRNSKIGIMSINNGVEDIRVESKGNLKTLEIGEDIYIGGIDNAVVPPREMTTTSFEGCLKNFNLGTLNLNPMKNKRSKGLIKGCVEKIARIVTFPASKSGYIALKPVSIGSMFDVTFKIKTKEINGLLLFASDLSQSNVFAVVMSEGQIKVVETANNEESQLASLPFTYNDGKWHYISIMKMGRELSMSIDDTNVVNYSTGPEQIDLDTAIYLGGLPSSVTATSVLVSDMPGFLGCIGDITINKKFQNLANLKESKGISLTDCPVERADLTPVRTCALPATRSDNRTIDSTAGTRYGLTISSRSEYLNLGPKLRLGPNTIIATFRTSAPDGVIFYTSDKKHVDHLTIFMLKGKVFFGFDFGSGPASMSSTETYNDNEWHIVKVVRRGKEGSLFIDGKFIIKGSSEKTLKTLNVIDPSFVGGLPENEIRNALRNLKNVSYTGFLGCIKDLILDNKPFPNPARNVNTTDCSSFDESGAFFGINGGYLIPADRFKVHTNMDIQLEIRPRTQEGVLLSVHNKTDYVVLQMTGGDIVFTVDNGAGPITARYKASFKFYLCDGNWHSINAVKRGNNLTLTVDGKSIMQQGSKSTSVAADTNDPLYIGGLTDMSAKGVLATGNYSGCIRNVYINRQFYSLYVTANGDVRNDACQLD</sequence>
<dbReference type="SMART" id="SM00281">
    <property type="entry name" value="LamB"/>
    <property type="match status" value="1"/>
</dbReference>
<dbReference type="PROSITE" id="PS00022">
    <property type="entry name" value="EGF_1"/>
    <property type="match status" value="1"/>
</dbReference>
<feature type="disulfide bond" evidence="13">
    <location>
        <begin position="2014"/>
        <end position="2028"/>
    </location>
</feature>
<dbReference type="PROSITE" id="PS51115">
    <property type="entry name" value="LAMININ_IVA"/>
    <property type="match status" value="1"/>
</dbReference>
<dbReference type="Pfam" id="PF06009">
    <property type="entry name" value="Laminin_II"/>
    <property type="match status" value="1"/>
</dbReference>
<dbReference type="CDD" id="cd00055">
    <property type="entry name" value="EGF_Lam"/>
    <property type="match status" value="19"/>
</dbReference>
<feature type="disulfide bond" evidence="13">
    <location>
        <begin position="1966"/>
        <end position="1980"/>
    </location>
</feature>
<feature type="disulfide bond" evidence="13">
    <location>
        <begin position="1412"/>
        <end position="1429"/>
    </location>
</feature>
<protein>
    <submittedName>
        <fullName evidence="21">Laminin subunit alpha-like isoform X1</fullName>
    </submittedName>
</protein>
<feature type="domain" description="Laminin EGF-like" evidence="17">
    <location>
        <begin position="1983"/>
        <end position="2030"/>
    </location>
</feature>
<evidence type="ECO:0000256" key="4">
    <source>
        <dbReference type="ARBA" id="ARBA00022729"/>
    </source>
</evidence>
<feature type="disulfide bond" evidence="13">
    <location>
        <begin position="454"/>
        <end position="466"/>
    </location>
</feature>
<dbReference type="GO" id="GO:0009887">
    <property type="term" value="P:animal organ morphogenesis"/>
    <property type="evidence" value="ECO:0007669"/>
    <property type="project" value="TreeGrafter"/>
</dbReference>
<dbReference type="FunFam" id="2.10.25.10:FF:000209">
    <property type="entry name" value="Laminin subunit alpha 5"/>
    <property type="match status" value="5"/>
</dbReference>
<dbReference type="Proteomes" id="UP001165740">
    <property type="component" value="Chromosome 5"/>
</dbReference>
<evidence type="ECO:0000313" key="20">
    <source>
        <dbReference type="Proteomes" id="UP001165740"/>
    </source>
</evidence>
<feature type="disulfide bond" evidence="13">
    <location>
        <begin position="1410"/>
        <end position="1422"/>
    </location>
</feature>
<dbReference type="InterPro" id="IPR050440">
    <property type="entry name" value="Laminin/Netrin_ECM"/>
</dbReference>
<evidence type="ECO:0000256" key="3">
    <source>
        <dbReference type="ARBA" id="ARBA00022530"/>
    </source>
</evidence>
<dbReference type="Pfam" id="PF24973">
    <property type="entry name" value="EGF_LMN_ATRN"/>
    <property type="match status" value="1"/>
</dbReference>
<evidence type="ECO:0000256" key="7">
    <source>
        <dbReference type="ARBA" id="ARBA00022889"/>
    </source>
</evidence>
<feature type="disulfide bond" evidence="13">
    <location>
        <begin position="2002"/>
        <end position="2011"/>
    </location>
</feature>
<feature type="disulfide bond" evidence="13">
    <location>
        <begin position="713"/>
        <end position="722"/>
    </location>
</feature>
<feature type="disulfide bond" evidence="13">
    <location>
        <begin position="766"/>
        <end position="775"/>
    </location>
</feature>
<feature type="disulfide bond" evidence="13">
    <location>
        <begin position="1844"/>
        <end position="1853"/>
    </location>
</feature>
<feature type="disulfide bond" evidence="13">
    <location>
        <begin position="456"/>
        <end position="473"/>
    </location>
</feature>
<evidence type="ECO:0000256" key="2">
    <source>
        <dbReference type="ARBA" id="ARBA00022525"/>
    </source>
</evidence>
<dbReference type="FunFam" id="2.10.25.10:FF:000051">
    <property type="entry name" value="Laminin subunit alpha 4"/>
    <property type="match status" value="1"/>
</dbReference>
<feature type="disulfide bond" evidence="13">
    <location>
        <begin position="1954"/>
        <end position="1963"/>
    </location>
</feature>
<feature type="disulfide bond" evidence="13">
    <location>
        <begin position="592"/>
        <end position="604"/>
    </location>
</feature>
<dbReference type="InterPro" id="IPR001791">
    <property type="entry name" value="Laminin_G"/>
</dbReference>
<feature type="domain" description="Laminin G" evidence="16">
    <location>
        <begin position="3472"/>
        <end position="3644"/>
    </location>
</feature>
<dbReference type="InterPro" id="IPR008211">
    <property type="entry name" value="Laminin_N"/>
</dbReference>
<feature type="disulfide bond" evidence="13">
    <location>
        <begin position="1569"/>
        <end position="1578"/>
    </location>
</feature>
<keyword evidence="20" id="KW-1185">Reference proteome</keyword>
<keyword evidence="4 15" id="KW-0732">Signal</keyword>
<feature type="domain" description="Laminin G" evidence="16">
    <location>
        <begin position="2913"/>
        <end position="3082"/>
    </location>
</feature>
<evidence type="ECO:0000256" key="9">
    <source>
        <dbReference type="ARBA" id="ARBA00023157"/>
    </source>
</evidence>
<proteinExistence type="predicted"/>
<dbReference type="OMA" id="GECKCLT"/>
<dbReference type="InterPro" id="IPR000742">
    <property type="entry name" value="EGF"/>
</dbReference>
<dbReference type="FunFam" id="2.10.25.10:FF:000106">
    <property type="entry name" value="Heparan sulfate proteoglycan 2"/>
    <property type="match status" value="1"/>
</dbReference>
<keyword evidence="10" id="KW-0325">Glycoprotein</keyword>
<feature type="domain" description="Laminin G" evidence="16">
    <location>
        <begin position="3291"/>
        <end position="3466"/>
    </location>
</feature>
<feature type="domain" description="Laminin EGF-like" evidence="17">
    <location>
        <begin position="2078"/>
        <end position="2123"/>
    </location>
</feature>
<dbReference type="FunFam" id="2.10.25.10:FF:000388">
    <property type="entry name" value="Laminin subunit alpha"/>
    <property type="match status" value="1"/>
</dbReference>
<evidence type="ECO:0000256" key="5">
    <source>
        <dbReference type="ARBA" id="ARBA00022737"/>
    </source>
</evidence>
<feature type="coiled-coil region" evidence="14">
    <location>
        <begin position="2416"/>
        <end position="2443"/>
    </location>
</feature>
<dbReference type="Pfam" id="PF02210">
    <property type="entry name" value="Laminin_G_2"/>
    <property type="match status" value="3"/>
</dbReference>
<keyword evidence="6" id="KW-0084">Basement membrane</keyword>
<evidence type="ECO:0000313" key="21">
    <source>
        <dbReference type="RefSeq" id="XP_055884412.1"/>
    </source>
</evidence>
<dbReference type="Pfam" id="PF00052">
    <property type="entry name" value="Laminin_B"/>
    <property type="match status" value="1"/>
</dbReference>
<evidence type="ECO:0000256" key="10">
    <source>
        <dbReference type="ARBA" id="ARBA00023180"/>
    </source>
</evidence>
<feature type="disulfide bond" evidence="13">
    <location>
        <begin position="521"/>
        <end position="530"/>
    </location>
</feature>
<dbReference type="PROSITE" id="PS51117">
    <property type="entry name" value="LAMININ_NTER"/>
    <property type="match status" value="1"/>
</dbReference>
<feature type="disulfide bond" evidence="13">
    <location>
        <begin position="638"/>
        <end position="650"/>
    </location>
</feature>
<dbReference type="PROSITE" id="PS50025">
    <property type="entry name" value="LAM_G_DOMAIN"/>
    <property type="match status" value="5"/>
</dbReference>
<dbReference type="SMART" id="SM00181">
    <property type="entry name" value="EGF"/>
    <property type="match status" value="12"/>
</dbReference>
<feature type="domain" description="Laminin EGF-like" evidence="17">
    <location>
        <begin position="1456"/>
        <end position="1499"/>
    </location>
</feature>
<feature type="domain" description="Laminin EGF-like" evidence="17">
    <location>
        <begin position="638"/>
        <end position="683"/>
    </location>
</feature>
<feature type="disulfide bond" evidence="13">
    <location>
        <begin position="659"/>
        <end position="668"/>
    </location>
</feature>
<dbReference type="Gene3D" id="2.60.120.200">
    <property type="match status" value="5"/>
</dbReference>
<dbReference type="InterPro" id="IPR002049">
    <property type="entry name" value="LE_dom"/>
</dbReference>
<dbReference type="FunFam" id="2.10.25.10:FF:000069">
    <property type="entry name" value="Laminin subunit alpha 1"/>
    <property type="match status" value="1"/>
</dbReference>
<name>A0A9W3AAT1_BIOGL</name>
<feature type="domain" description="Laminin EGF-like" evidence="17">
    <location>
        <begin position="743"/>
        <end position="795"/>
    </location>
</feature>
<feature type="domain" description="Laminin EGF-like" evidence="17">
    <location>
        <begin position="2031"/>
        <end position="2077"/>
    </location>
</feature>
<dbReference type="FunFam" id="2.10.25.10:FF:000407">
    <property type="entry name" value="Laminin subunit alpha-3"/>
    <property type="match status" value="1"/>
</dbReference>
<dbReference type="FunFam" id="2.60.120.260:FF:000092">
    <property type="entry name" value="Laminin subunit alpha-3"/>
    <property type="match status" value="1"/>
</dbReference>
<feature type="domain" description="Laminin EGF-like" evidence="17">
    <location>
        <begin position="1548"/>
        <end position="1598"/>
    </location>
</feature>
<keyword evidence="5" id="KW-0677">Repeat</keyword>
<dbReference type="Gene3D" id="2.60.120.260">
    <property type="entry name" value="Galactose-binding domain-like"/>
    <property type="match status" value="1"/>
</dbReference>
<dbReference type="PANTHER" id="PTHR10574">
    <property type="entry name" value="NETRIN/LAMININ-RELATED"/>
    <property type="match status" value="1"/>
</dbReference>
<evidence type="ECO:0000256" key="12">
    <source>
        <dbReference type="PROSITE-ProRule" id="PRU00122"/>
    </source>
</evidence>
<feature type="domain" description="Laminin EGF-like" evidence="17">
    <location>
        <begin position="500"/>
        <end position="545"/>
    </location>
</feature>
<feature type="disulfide bond" evidence="13">
    <location>
        <begin position="429"/>
        <end position="438"/>
    </location>
</feature>
<feature type="coiled-coil region" evidence="14">
    <location>
        <begin position="2489"/>
        <end position="2648"/>
    </location>
</feature>
<keyword evidence="3" id="KW-0272">Extracellular matrix</keyword>
<feature type="disulfide bond" evidence="13">
    <location>
        <begin position="640"/>
        <end position="657"/>
    </location>
</feature>
<feature type="domain" description="Laminin EGF-like" evidence="17">
    <location>
        <begin position="1930"/>
        <end position="1982"/>
    </location>
</feature>
<dbReference type="PROSITE" id="PS01248">
    <property type="entry name" value="EGF_LAM_1"/>
    <property type="match status" value="7"/>
</dbReference>
<feature type="disulfide bond" evidence="13">
    <location>
        <begin position="1472"/>
        <end position="1481"/>
    </location>
</feature>
<feature type="domain" description="Laminin EGF-like" evidence="17">
    <location>
        <begin position="1410"/>
        <end position="1455"/>
    </location>
</feature>
<evidence type="ECO:0000259" key="18">
    <source>
        <dbReference type="PROSITE" id="PS51115"/>
    </source>
</evidence>
<feature type="domain" description="Laminin EGF-like" evidence="17">
    <location>
        <begin position="454"/>
        <end position="499"/>
    </location>
</feature>
<feature type="disulfide bond" evidence="13">
    <location>
        <begin position="2097"/>
        <end position="2106"/>
    </location>
</feature>
<evidence type="ECO:0000256" key="14">
    <source>
        <dbReference type="SAM" id="Coils"/>
    </source>
</evidence>
<dbReference type="SUPFAM" id="SSF57196">
    <property type="entry name" value="EGF/Laminin"/>
    <property type="match status" value="18"/>
</dbReference>
<feature type="domain" description="Laminin EGF-like" evidence="17">
    <location>
        <begin position="546"/>
        <end position="591"/>
    </location>
</feature>
<organism evidence="20 21">
    <name type="scientific">Biomphalaria glabrata</name>
    <name type="common">Bloodfluke planorb</name>
    <name type="synonym">Freshwater snail</name>
    <dbReference type="NCBI Taxonomy" id="6526"/>
    <lineage>
        <taxon>Eukaryota</taxon>
        <taxon>Metazoa</taxon>
        <taxon>Spiralia</taxon>
        <taxon>Lophotrochozoa</taxon>
        <taxon>Mollusca</taxon>
        <taxon>Gastropoda</taxon>
        <taxon>Heterobranchia</taxon>
        <taxon>Euthyneura</taxon>
        <taxon>Panpulmonata</taxon>
        <taxon>Hygrophila</taxon>
        <taxon>Lymnaeoidea</taxon>
        <taxon>Planorbidae</taxon>
        <taxon>Biomphalaria</taxon>
    </lineage>
</organism>
<feature type="domain" description="Laminin EGF-like" evidence="17">
    <location>
        <begin position="1500"/>
        <end position="1547"/>
    </location>
</feature>
<evidence type="ECO:0000256" key="8">
    <source>
        <dbReference type="ARBA" id="ARBA00023054"/>
    </source>
</evidence>
<feature type="domain" description="Laminin G" evidence="16">
    <location>
        <begin position="2697"/>
        <end position="2905"/>
    </location>
</feature>